<feature type="transmembrane region" description="Helical" evidence="1">
    <location>
        <begin position="182"/>
        <end position="200"/>
    </location>
</feature>
<dbReference type="Gene3D" id="1.20.144.10">
    <property type="entry name" value="Phosphatidic acid phosphatase type 2/haloperoxidase"/>
    <property type="match status" value="2"/>
</dbReference>
<dbReference type="EMBL" id="VOQF01000008">
    <property type="protein sequence ID" value="TXC89705.1"/>
    <property type="molecule type" value="Genomic_DNA"/>
</dbReference>
<evidence type="ECO:0000256" key="1">
    <source>
        <dbReference type="SAM" id="Phobius"/>
    </source>
</evidence>
<comment type="caution">
    <text evidence="3">The sequence shown here is derived from an EMBL/GenBank/DDBJ whole genome shotgun (WGS) entry which is preliminary data.</text>
</comment>
<dbReference type="SMART" id="SM00014">
    <property type="entry name" value="acidPPc"/>
    <property type="match status" value="1"/>
</dbReference>
<dbReference type="SUPFAM" id="SSF48317">
    <property type="entry name" value="Acid phosphatase/Vanadium-dependent haloperoxidase"/>
    <property type="match status" value="1"/>
</dbReference>
<dbReference type="OrthoDB" id="9789113at2"/>
<keyword evidence="1" id="KW-1133">Transmembrane helix</keyword>
<dbReference type="PANTHER" id="PTHR14969">
    <property type="entry name" value="SPHINGOSINE-1-PHOSPHATE PHOSPHOHYDROLASE"/>
    <property type="match status" value="1"/>
</dbReference>
<name>A0A5C6VYK5_9BACI</name>
<dbReference type="InterPro" id="IPR036938">
    <property type="entry name" value="PAP2/HPO_sf"/>
</dbReference>
<evidence type="ECO:0000313" key="4">
    <source>
        <dbReference type="Proteomes" id="UP000321363"/>
    </source>
</evidence>
<dbReference type="InterPro" id="IPR000326">
    <property type="entry name" value="PAP2/HPO"/>
</dbReference>
<keyword evidence="1" id="KW-0812">Transmembrane</keyword>
<evidence type="ECO:0000313" key="3">
    <source>
        <dbReference type="EMBL" id="TXC89705.1"/>
    </source>
</evidence>
<keyword evidence="4" id="KW-1185">Reference proteome</keyword>
<sequence length="214" mass="24185">MMKRIVVVSILVILFSVLVFLTKLESMMDLERKIGERLYDLSELTLFNVIHWIGMLASTGGIVAILFISMIFFIIRGKKFIAAVMLFTSVLVGNILNKLVKEIIARDRPSFTGHLEEGYSFPSGHVMVGVILYGMIAYYLIQSNITALKKKWTILFTGILLFLIGFSRLVEGEHYFTDVIGGYIAGGILLVAMISIDYFIHSRFLIKKEKTMSI</sequence>
<feature type="transmembrane region" description="Helical" evidence="1">
    <location>
        <begin position="80"/>
        <end position="99"/>
    </location>
</feature>
<accession>A0A5C6VYK5</accession>
<dbReference type="Pfam" id="PF01569">
    <property type="entry name" value="PAP2"/>
    <property type="match status" value="1"/>
</dbReference>
<protein>
    <submittedName>
        <fullName evidence="3">Phosphatase PAP2 family protein</fullName>
    </submittedName>
</protein>
<feature type="transmembrane region" description="Helical" evidence="1">
    <location>
        <begin position="50"/>
        <end position="73"/>
    </location>
</feature>
<dbReference type="CDD" id="cd03392">
    <property type="entry name" value="PAP2_like_2"/>
    <property type="match status" value="1"/>
</dbReference>
<keyword evidence="1" id="KW-0472">Membrane</keyword>
<organism evidence="3 4">
    <name type="scientific">Metabacillus litoralis</name>
    <dbReference type="NCBI Taxonomy" id="152268"/>
    <lineage>
        <taxon>Bacteria</taxon>
        <taxon>Bacillati</taxon>
        <taxon>Bacillota</taxon>
        <taxon>Bacilli</taxon>
        <taxon>Bacillales</taxon>
        <taxon>Bacillaceae</taxon>
        <taxon>Metabacillus</taxon>
    </lineage>
</organism>
<feature type="transmembrane region" description="Helical" evidence="1">
    <location>
        <begin position="119"/>
        <end position="140"/>
    </location>
</feature>
<reference evidence="3 4" key="1">
    <citation type="journal article" date="2005" name="Int. J. Syst. Evol. Microbiol.">
        <title>Bacillus litoralis sp. nov., isolated from a tidal flat of the Yellow Sea in Korea.</title>
        <authorList>
            <person name="Yoon J.H."/>
            <person name="Oh T.K."/>
        </authorList>
    </citation>
    <scope>NUCLEOTIDE SEQUENCE [LARGE SCALE GENOMIC DNA]</scope>
    <source>
        <strain evidence="3 4">SW-211</strain>
    </source>
</reference>
<feature type="transmembrane region" description="Helical" evidence="1">
    <location>
        <begin position="152"/>
        <end position="170"/>
    </location>
</feature>
<proteinExistence type="predicted"/>
<evidence type="ECO:0000259" key="2">
    <source>
        <dbReference type="SMART" id="SM00014"/>
    </source>
</evidence>
<feature type="domain" description="Phosphatidic acid phosphatase type 2/haloperoxidase" evidence="2">
    <location>
        <begin position="82"/>
        <end position="194"/>
    </location>
</feature>
<gene>
    <name evidence="3" type="ORF">FS935_15145</name>
</gene>
<dbReference type="PANTHER" id="PTHR14969:SF13">
    <property type="entry name" value="AT30094P"/>
    <property type="match status" value="1"/>
</dbReference>
<dbReference type="AlphaFoldDB" id="A0A5C6VYK5"/>
<dbReference type="Proteomes" id="UP000321363">
    <property type="component" value="Unassembled WGS sequence"/>
</dbReference>